<dbReference type="RefSeq" id="WP_105533516.1">
    <property type="nucleotide sequence ID" value="NZ_PUGF01000022.1"/>
</dbReference>
<dbReference type="Proteomes" id="UP000237839">
    <property type="component" value="Unassembled WGS sequence"/>
</dbReference>
<evidence type="ECO:0000256" key="2">
    <source>
        <dbReference type="ARBA" id="ARBA00011255"/>
    </source>
</evidence>
<dbReference type="GO" id="GO:0007155">
    <property type="term" value="P:cell adhesion"/>
    <property type="evidence" value="ECO:0007669"/>
    <property type="project" value="InterPro"/>
</dbReference>
<feature type="domain" description="Flagellar hook-associated protein 2 N-terminal" evidence="6">
    <location>
        <begin position="25"/>
        <end position="121"/>
    </location>
</feature>
<comment type="subunit">
    <text evidence="2 5">Homopentamer.</text>
</comment>
<keyword evidence="4 5" id="KW-0975">Bacterial flagellum</keyword>
<keyword evidence="3" id="KW-0175">Coiled coil</keyword>
<comment type="similarity">
    <text evidence="1 5">Belongs to the FliD family.</text>
</comment>
<accession>A0A2S9GUU8</accession>
<comment type="function">
    <text evidence="5">Required for morphogenesis and for the elongation of the flagellar filament by facilitating polymerization of the flagellin monomers at the tip of growing filament. Forms a capping structure, which prevents flagellin subunits (transported through the central channel of the flagellum) from leaking out without polymerization at the distal end.</text>
</comment>
<dbReference type="GO" id="GO:0009421">
    <property type="term" value="C:bacterial-type flagellum filament cap"/>
    <property type="evidence" value="ECO:0007669"/>
    <property type="project" value="InterPro"/>
</dbReference>
<gene>
    <name evidence="8" type="ORF">S2091_3767</name>
</gene>
<evidence type="ECO:0000256" key="3">
    <source>
        <dbReference type="ARBA" id="ARBA00023054"/>
    </source>
</evidence>
<dbReference type="InterPro" id="IPR003481">
    <property type="entry name" value="FliD_N"/>
</dbReference>
<evidence type="ECO:0000256" key="4">
    <source>
        <dbReference type="ARBA" id="ARBA00023143"/>
    </source>
</evidence>
<dbReference type="InterPro" id="IPR040026">
    <property type="entry name" value="FliD"/>
</dbReference>
<dbReference type="Pfam" id="PF07195">
    <property type="entry name" value="FliD_C"/>
    <property type="match status" value="1"/>
</dbReference>
<sequence length="683" mass="67514">MSVNDVANSSASTGLGIISSLGIGSGLNASSIISQLMAVQDEPVNLLQNQEAGDQTTVSAFGSLQSALSQFQTSLQSLNNISQYQSQSATIANSAVATVSATSAAAVGTYSLQVNQLAQSQTLIAAGQASTTSAIGVGTISFNLGTTNGTVTNGQYGAGTTFTNSGAAAKTVTITSADDSLTGIAAAINAANIGVTASILNDGSSTPNRLSLTSTATGAANSLQISVSGDPALSSLLDQDPTSTTGQNLTQTSAAQNAQFTLNGLAISSSTNTDSTVIPGVTLNLLSTNLTSPTTLSISQTNTGTVNAINSFVKAYNTIESTISQATAYDSSTKQSGPLQGQNSVVSILSQMQGVLDNPVPGASSTLSMLAQVGVSFNSDGTLSVNSTTLQTALASNPTAVAGLFASTGSSTDSLINYTGTTSATQPGAYAVNISQLATQANTAGSAAANLTITSGVNDTLQVDLNGVTSNVTLAAGTYTSASLADALQTAINTNNSFTVAGGTATVTQNGGVLTITSNLYGSKSAASITGGDGESDLLGGAPITTAGVDVAGTINGVSATGSGQTLTSILGNSTGLSVLVNGGGLGSRGTINYTQGYINELNNLMTSVLGKNGQIASATAGLNATITGIQSSVASDNNLNQQILTNLQAEYSALDVTISKLTSTQTFLTQQLASLSSSSSSG</sequence>
<comment type="caution">
    <text evidence="8">The sequence shown here is derived from an EMBL/GenBank/DDBJ whole genome shotgun (WGS) entry which is preliminary data.</text>
</comment>
<protein>
    <recommendedName>
        <fullName evidence="5">Flagellar hook-associated protein 2</fullName>
        <shortName evidence="5">HAP2</shortName>
    </recommendedName>
    <alternativeName>
        <fullName evidence="5">Flagellar cap protein</fullName>
    </alternativeName>
</protein>
<comment type="subcellular location">
    <subcellularLocation>
        <location evidence="5">Secreted</location>
    </subcellularLocation>
    <subcellularLocation>
        <location evidence="5">Bacterial flagellum</location>
    </subcellularLocation>
</comment>
<keyword evidence="8" id="KW-0282">Flagellum</keyword>
<feature type="domain" description="Flagellar hook-associated protein 2 C-terminal" evidence="7">
    <location>
        <begin position="255"/>
        <end position="418"/>
    </location>
</feature>
<dbReference type="GO" id="GO:0009424">
    <property type="term" value="C:bacterial-type flagellum hook"/>
    <property type="evidence" value="ECO:0007669"/>
    <property type="project" value="UniProtKB-UniRule"/>
</dbReference>
<dbReference type="Pfam" id="PF02465">
    <property type="entry name" value="FliD_N"/>
    <property type="match status" value="1"/>
</dbReference>
<dbReference type="InterPro" id="IPR010809">
    <property type="entry name" value="FliD_C"/>
</dbReference>
<proteinExistence type="inferred from homology"/>
<keyword evidence="5" id="KW-0964">Secreted</keyword>
<dbReference type="AlphaFoldDB" id="A0A2S9GUU8"/>
<evidence type="ECO:0000256" key="1">
    <source>
        <dbReference type="ARBA" id="ARBA00009764"/>
    </source>
</evidence>
<evidence type="ECO:0000259" key="7">
    <source>
        <dbReference type="Pfam" id="PF07195"/>
    </source>
</evidence>
<dbReference type="GO" id="GO:0005576">
    <property type="term" value="C:extracellular region"/>
    <property type="evidence" value="ECO:0007669"/>
    <property type="project" value="UniProtKB-SubCell"/>
</dbReference>
<dbReference type="PANTHER" id="PTHR30288">
    <property type="entry name" value="FLAGELLAR CAP/ASSEMBLY PROTEIN FLID"/>
    <property type="match status" value="1"/>
</dbReference>
<evidence type="ECO:0000256" key="5">
    <source>
        <dbReference type="RuleBase" id="RU362066"/>
    </source>
</evidence>
<evidence type="ECO:0000259" key="6">
    <source>
        <dbReference type="Pfam" id="PF02465"/>
    </source>
</evidence>
<keyword evidence="9" id="KW-1185">Reference proteome</keyword>
<evidence type="ECO:0000313" key="8">
    <source>
        <dbReference type="EMBL" id="PRC91489.1"/>
    </source>
</evidence>
<dbReference type="EMBL" id="PUGF01000022">
    <property type="protein sequence ID" value="PRC91489.1"/>
    <property type="molecule type" value="Genomic_DNA"/>
</dbReference>
<reference evidence="8 9" key="1">
    <citation type="submission" date="2018-02" db="EMBL/GenBank/DDBJ databases">
        <title>Solimicrobium silvestre gen. nov., sp. nov., isolated from alpine forest soil.</title>
        <authorList>
            <person name="Margesin R."/>
            <person name="Albuquerque L."/>
            <person name="Zhang D.-C."/>
            <person name="Froufe H.J.C."/>
            <person name="Severino R."/>
            <person name="Roxo I."/>
            <person name="Egas C."/>
            <person name="Da Costa M.S."/>
        </authorList>
    </citation>
    <scope>NUCLEOTIDE SEQUENCE [LARGE SCALE GENOMIC DNA]</scope>
    <source>
        <strain evidence="8 9">S20-91</strain>
    </source>
</reference>
<evidence type="ECO:0000313" key="9">
    <source>
        <dbReference type="Proteomes" id="UP000237839"/>
    </source>
</evidence>
<dbReference type="OrthoDB" id="9810816at2"/>
<dbReference type="PANTHER" id="PTHR30288:SF0">
    <property type="entry name" value="FLAGELLAR HOOK-ASSOCIATED PROTEIN 2"/>
    <property type="match status" value="1"/>
</dbReference>
<keyword evidence="8" id="KW-0966">Cell projection</keyword>
<organism evidence="8 9">
    <name type="scientific">Solimicrobium silvestre</name>
    <dbReference type="NCBI Taxonomy" id="2099400"/>
    <lineage>
        <taxon>Bacteria</taxon>
        <taxon>Pseudomonadati</taxon>
        <taxon>Pseudomonadota</taxon>
        <taxon>Betaproteobacteria</taxon>
        <taxon>Burkholderiales</taxon>
        <taxon>Oxalobacteraceae</taxon>
        <taxon>Solimicrobium</taxon>
    </lineage>
</organism>
<dbReference type="GO" id="GO:0071973">
    <property type="term" value="P:bacterial-type flagellum-dependent cell motility"/>
    <property type="evidence" value="ECO:0007669"/>
    <property type="project" value="TreeGrafter"/>
</dbReference>
<name>A0A2S9GUU8_9BURK</name>
<keyword evidence="8" id="KW-0969">Cilium</keyword>